<evidence type="ECO:0000259" key="2">
    <source>
        <dbReference type="SMART" id="SM00849"/>
    </source>
</evidence>
<evidence type="ECO:0000313" key="4">
    <source>
        <dbReference type="Proteomes" id="UP000076503"/>
    </source>
</evidence>
<evidence type="ECO:0000256" key="1">
    <source>
        <dbReference type="SAM" id="SignalP"/>
    </source>
</evidence>
<protein>
    <recommendedName>
        <fullName evidence="2">Metallo-beta-lactamase domain-containing protein</fullName>
    </recommendedName>
</protein>
<name>A0A161Y1B3_9GAMM</name>
<dbReference type="InterPro" id="IPR036866">
    <property type="entry name" value="RibonucZ/Hydroxyglut_hydro"/>
</dbReference>
<dbReference type="Gene3D" id="3.60.15.10">
    <property type="entry name" value="Ribonuclease Z/Hydroxyacylglutathione hydrolase-like"/>
    <property type="match status" value="1"/>
</dbReference>
<sequence length="380" mass="42928">MKNKSLFIYALFTLLFSSVVFSSQKYTHQKLTDNVYIMTRHWEGVSISYGVVVGQDGLLLVNCNIASDAHPFEDALRKISDLPVKYVLNNNYDGGNAHLNGYFAHKGAQIISHQALKYSTIFTQILVDDGYTMEFGGQTISMHHSGGHSFGHMNIRLKQANILFMADSYRSDWLTVFGPLGVDGHIAGLESALTMIDEQTVIVPGNVLPDQLFASRADVAMQIKSTGLFKSLVQKLSANGLSPEEITEHQEIKSFFKTYYPERLDFDIISRVRSAVNFHVKTDYKATSIERDELLGKYVSNNGKIFEVIVQNGRLIARSEGNYILPLKWTDKNTLINPSGELNEQFEIVRNELGKIRKLKLHFGKSWQRRYVGTTSWSKL</sequence>
<dbReference type="SUPFAM" id="SSF56281">
    <property type="entry name" value="Metallo-hydrolase/oxidoreductase"/>
    <property type="match status" value="1"/>
</dbReference>
<reference evidence="3 4" key="1">
    <citation type="submission" date="2013-07" db="EMBL/GenBank/DDBJ databases">
        <title>Comparative Genomic and Metabolomic Analysis of Twelve Strains of Pseudoalteromonas luteoviolacea.</title>
        <authorList>
            <person name="Vynne N.G."/>
            <person name="Mansson M."/>
            <person name="Gram L."/>
        </authorList>
    </citation>
    <scope>NUCLEOTIDE SEQUENCE [LARGE SCALE GENOMIC DNA]</scope>
    <source>
        <strain evidence="3 4">H33</strain>
    </source>
</reference>
<accession>A0A161Y1B3</accession>
<feature type="domain" description="Metallo-beta-lactamase" evidence="2">
    <location>
        <begin position="46"/>
        <end position="206"/>
    </location>
</feature>
<keyword evidence="1" id="KW-0732">Signal</keyword>
<dbReference type="InterPro" id="IPR001279">
    <property type="entry name" value="Metallo-B-lactamas"/>
</dbReference>
<dbReference type="PATRIC" id="fig|1365251.3.peg.3012"/>
<evidence type="ECO:0000313" key="3">
    <source>
        <dbReference type="EMBL" id="KZN49790.1"/>
    </source>
</evidence>
<dbReference type="RefSeq" id="WP_063362403.1">
    <property type="nucleotide sequence ID" value="NZ_AUXZ01000080.1"/>
</dbReference>
<gene>
    <name evidence="3" type="ORF">N476_18530</name>
</gene>
<proteinExistence type="predicted"/>
<organism evidence="3 4">
    <name type="scientific">Pseudoalteromonas luteoviolacea H33</name>
    <dbReference type="NCBI Taxonomy" id="1365251"/>
    <lineage>
        <taxon>Bacteria</taxon>
        <taxon>Pseudomonadati</taxon>
        <taxon>Pseudomonadota</taxon>
        <taxon>Gammaproteobacteria</taxon>
        <taxon>Alteromonadales</taxon>
        <taxon>Pseudoalteromonadaceae</taxon>
        <taxon>Pseudoalteromonas</taxon>
    </lineage>
</organism>
<dbReference type="OrthoDB" id="9815874at2"/>
<feature type="chain" id="PRO_5007829417" description="Metallo-beta-lactamase domain-containing protein" evidence="1">
    <location>
        <begin position="23"/>
        <end position="380"/>
    </location>
</feature>
<dbReference type="AlphaFoldDB" id="A0A161Y1B3"/>
<feature type="signal peptide" evidence="1">
    <location>
        <begin position="1"/>
        <end position="22"/>
    </location>
</feature>
<dbReference type="SMART" id="SM00849">
    <property type="entry name" value="Lactamase_B"/>
    <property type="match status" value="1"/>
</dbReference>
<dbReference type="EMBL" id="AUXZ01000080">
    <property type="protein sequence ID" value="KZN49790.1"/>
    <property type="molecule type" value="Genomic_DNA"/>
</dbReference>
<comment type="caution">
    <text evidence="3">The sequence shown here is derived from an EMBL/GenBank/DDBJ whole genome shotgun (WGS) entry which is preliminary data.</text>
</comment>
<dbReference type="Proteomes" id="UP000076503">
    <property type="component" value="Unassembled WGS sequence"/>
</dbReference>